<dbReference type="AlphaFoldDB" id="X1K9R0"/>
<comment type="caution">
    <text evidence="1">The sequence shown here is derived from an EMBL/GenBank/DDBJ whole genome shotgun (WGS) entry which is preliminary data.</text>
</comment>
<evidence type="ECO:0000313" key="1">
    <source>
        <dbReference type="EMBL" id="GAH86949.1"/>
    </source>
</evidence>
<organism evidence="1">
    <name type="scientific">marine sediment metagenome</name>
    <dbReference type="NCBI Taxonomy" id="412755"/>
    <lineage>
        <taxon>unclassified sequences</taxon>
        <taxon>metagenomes</taxon>
        <taxon>ecological metagenomes</taxon>
    </lineage>
</organism>
<gene>
    <name evidence="1" type="ORF">S03H2_60038</name>
</gene>
<reference evidence="1" key="1">
    <citation type="journal article" date="2014" name="Front. Microbiol.">
        <title>High frequency of phylogenetically diverse reductive dehalogenase-homologous genes in deep subseafloor sedimentary metagenomes.</title>
        <authorList>
            <person name="Kawai M."/>
            <person name="Futagami T."/>
            <person name="Toyoda A."/>
            <person name="Takaki Y."/>
            <person name="Nishi S."/>
            <person name="Hori S."/>
            <person name="Arai W."/>
            <person name="Tsubouchi T."/>
            <person name="Morono Y."/>
            <person name="Uchiyama I."/>
            <person name="Ito T."/>
            <person name="Fujiyama A."/>
            <person name="Inagaki F."/>
            <person name="Takami H."/>
        </authorList>
    </citation>
    <scope>NUCLEOTIDE SEQUENCE</scope>
    <source>
        <strain evidence="1">Expedition CK06-06</strain>
    </source>
</reference>
<accession>X1K9R0</accession>
<protein>
    <submittedName>
        <fullName evidence="1">Uncharacterized protein</fullName>
    </submittedName>
</protein>
<sequence>MARRPSGLRIDNPAFALVQALISYWGITNIDGGAGGADLQCADLANQPDFDGNQVVIISGPYGGQARDINGTTLLGTVTPASNFGGVITANTIFAILPIRTVPAEVAALTALVVALIADIEGATGIFHEQADEGFSLGITAAETFIVTLNAADTRYILRDLRIKSDDPTLANTITVKLYTLLNSIEVNVNSFIITNANFGTYFTLVDMFGVPHVAGDSIKVSL</sequence>
<proteinExistence type="predicted"/>
<name>X1K9R0_9ZZZZ</name>
<dbReference type="EMBL" id="BARU01038655">
    <property type="protein sequence ID" value="GAH86949.1"/>
    <property type="molecule type" value="Genomic_DNA"/>
</dbReference>
<feature type="non-terminal residue" evidence="1">
    <location>
        <position position="223"/>
    </location>
</feature>